<dbReference type="KEGG" id="cst:CLOST_1852"/>
<evidence type="ECO:0000313" key="15">
    <source>
        <dbReference type="EMBL" id="CBH21972.1"/>
    </source>
</evidence>
<dbReference type="GO" id="GO:0005737">
    <property type="term" value="C:cytoplasm"/>
    <property type="evidence" value="ECO:0007669"/>
    <property type="project" value="UniProtKB-SubCell"/>
</dbReference>
<evidence type="ECO:0000256" key="13">
    <source>
        <dbReference type="PROSITE-ProRule" id="PRU01023"/>
    </source>
</evidence>
<dbReference type="PANTHER" id="PTHR22807:SF53">
    <property type="entry name" value="RIBOSOMAL RNA SMALL SUBUNIT METHYLTRANSFERASE B-RELATED"/>
    <property type="match status" value="1"/>
</dbReference>
<dbReference type="eggNOG" id="COG0781">
    <property type="taxonomic scope" value="Bacteria"/>
</dbReference>
<evidence type="ECO:0000256" key="11">
    <source>
        <dbReference type="ARBA" id="ARBA00031088"/>
    </source>
</evidence>
<dbReference type="Gene3D" id="1.10.940.10">
    <property type="entry name" value="NusB-like"/>
    <property type="match status" value="1"/>
</dbReference>
<evidence type="ECO:0000256" key="8">
    <source>
        <dbReference type="ARBA" id="ARBA00022691"/>
    </source>
</evidence>
<dbReference type="PANTHER" id="PTHR22807">
    <property type="entry name" value="NOP2 YEAST -RELATED NOL1/NOP2/FMU SUN DOMAIN-CONTAINING"/>
    <property type="match status" value="1"/>
</dbReference>
<dbReference type="EC" id="2.1.1.176" evidence="3"/>
<evidence type="ECO:0000256" key="9">
    <source>
        <dbReference type="ARBA" id="ARBA00022884"/>
    </source>
</evidence>
<dbReference type="FunFam" id="3.40.50.150:FF:000022">
    <property type="entry name" value="Ribosomal RNA small subunit methyltransferase B"/>
    <property type="match status" value="1"/>
</dbReference>
<feature type="binding site" evidence="13">
    <location>
        <position position="294"/>
    </location>
    <ligand>
        <name>S-adenosyl-L-methionine</name>
        <dbReference type="ChEBI" id="CHEBI:59789"/>
    </ligand>
</feature>
<dbReference type="EMBL" id="FP565809">
    <property type="protein sequence ID" value="CBH21972.1"/>
    <property type="molecule type" value="Genomic_DNA"/>
</dbReference>
<comment type="function">
    <text evidence="1">Specifically methylates the cytosine at position 967 (m5C967) of 16S rRNA.</text>
</comment>
<evidence type="ECO:0000259" key="14">
    <source>
        <dbReference type="PROSITE" id="PS51686"/>
    </source>
</evidence>
<evidence type="ECO:0000256" key="7">
    <source>
        <dbReference type="ARBA" id="ARBA00022679"/>
    </source>
</evidence>
<dbReference type="InterPro" id="IPR004573">
    <property type="entry name" value="rRNA_ssu_MeTfrase_B"/>
</dbReference>
<feature type="binding site" evidence="13">
    <location>
        <position position="321"/>
    </location>
    <ligand>
        <name>S-adenosyl-L-methionine</name>
        <dbReference type="ChEBI" id="CHEBI:59789"/>
    </ligand>
</feature>
<dbReference type="InterPro" id="IPR049560">
    <property type="entry name" value="MeTrfase_RsmB-F_NOP2_cat"/>
</dbReference>
<dbReference type="NCBIfam" id="NF011494">
    <property type="entry name" value="PRK14902.1"/>
    <property type="match status" value="1"/>
</dbReference>
<dbReference type="NCBIfam" id="TIGR00563">
    <property type="entry name" value="rsmB"/>
    <property type="match status" value="1"/>
</dbReference>
<evidence type="ECO:0000256" key="5">
    <source>
        <dbReference type="ARBA" id="ARBA00022552"/>
    </source>
</evidence>
<dbReference type="SUPFAM" id="SSF53335">
    <property type="entry name" value="S-adenosyl-L-methionine-dependent methyltransferases"/>
    <property type="match status" value="1"/>
</dbReference>
<dbReference type="Gene3D" id="3.40.50.150">
    <property type="entry name" value="Vaccinia Virus protein VP39"/>
    <property type="match status" value="1"/>
</dbReference>
<sequence>MSNSIHKGAIMSNNARKIAYDIIYDVKYNKAYSNISINKAFNKNTIDNREKGFVTELVYGALSRLIYLDYQIEQFLDMRASKLSKQAKTVLEMGFYQLEFMDSVSDFASVDESVKLIKKVDNRSAGIINAVMRKRVKEGKAEYTDKISDKAKSLSIEFSISEYIARRFLKIYKEEFTRQLLSSMLEKPSLFIRLNKLRSTEAELFENLEQQGIYSKKNDIIDSAYEISGMKNIGSNPLFVKGGFVIQDLSSMLAVKALNPLPGDTVLDICSAPGGKSFYIADLMENKGQLDSMDISEHKIQMLKKRAVELGVDIINARVMDATVFNEEMTNRYDKILVDAPCSGFGIIRRKPEIRYKSYEDVNQLPEIQYQILSNASKYLKDTGSLVYSTCTLEKKENIEIVDKFLENNKEFYLEEEPKELYPHIHNTDGFFIAKFKKDINKSV</sequence>
<evidence type="ECO:0000313" key="16">
    <source>
        <dbReference type="Proteomes" id="UP000007041"/>
    </source>
</evidence>
<dbReference type="GO" id="GO:0006355">
    <property type="term" value="P:regulation of DNA-templated transcription"/>
    <property type="evidence" value="ECO:0007669"/>
    <property type="project" value="InterPro"/>
</dbReference>
<evidence type="ECO:0000256" key="2">
    <source>
        <dbReference type="ARBA" id="ARBA00004496"/>
    </source>
</evidence>
<dbReference type="HOGENOM" id="CLU_005316_0_1_9"/>
<dbReference type="PRINTS" id="PR02008">
    <property type="entry name" value="RCMTFAMILY"/>
</dbReference>
<evidence type="ECO:0000256" key="10">
    <source>
        <dbReference type="ARBA" id="ARBA00030399"/>
    </source>
</evidence>
<dbReference type="Proteomes" id="UP000007041">
    <property type="component" value="Chromosome"/>
</dbReference>
<feature type="active site" description="Nucleophile" evidence="13">
    <location>
        <position position="391"/>
    </location>
</feature>
<dbReference type="GO" id="GO:0008649">
    <property type="term" value="F:rRNA methyltransferase activity"/>
    <property type="evidence" value="ECO:0007669"/>
    <property type="project" value="InterPro"/>
</dbReference>
<evidence type="ECO:0000256" key="1">
    <source>
        <dbReference type="ARBA" id="ARBA00002724"/>
    </source>
</evidence>
<dbReference type="InterPro" id="IPR006027">
    <property type="entry name" value="NusB_RsmB_TIM44"/>
</dbReference>
<keyword evidence="8 13" id="KW-0949">S-adenosyl-L-methionine</keyword>
<dbReference type="InterPro" id="IPR035926">
    <property type="entry name" value="NusB-like_sf"/>
</dbReference>
<evidence type="ECO:0000256" key="3">
    <source>
        <dbReference type="ARBA" id="ARBA00012140"/>
    </source>
</evidence>
<dbReference type="AlphaFoldDB" id="E3PSW8"/>
<keyword evidence="9 13" id="KW-0694">RNA-binding</keyword>
<accession>E3PSW8</accession>
<dbReference type="GO" id="GO:0003723">
    <property type="term" value="F:RNA binding"/>
    <property type="evidence" value="ECO:0007669"/>
    <property type="project" value="UniProtKB-UniRule"/>
</dbReference>
<comment type="similarity">
    <text evidence="13">Belongs to the class I-like SAM-binding methyltransferase superfamily. RsmB/NOP family.</text>
</comment>
<organism evidence="15 16">
    <name type="scientific">Acetoanaerobium sticklandii (strain ATCC 12662 / DSM 519 / JCM 1433 / CCUG 9281 / NCIMB 10654 / HF)</name>
    <name type="common">Clostridium sticklandii</name>
    <dbReference type="NCBI Taxonomy" id="499177"/>
    <lineage>
        <taxon>Bacteria</taxon>
        <taxon>Bacillati</taxon>
        <taxon>Bacillota</taxon>
        <taxon>Clostridia</taxon>
        <taxon>Peptostreptococcales</taxon>
        <taxon>Filifactoraceae</taxon>
        <taxon>Acetoanaerobium</taxon>
    </lineage>
</organism>
<comment type="subcellular location">
    <subcellularLocation>
        <location evidence="2">Cytoplasm</location>
    </subcellularLocation>
</comment>
<dbReference type="PROSITE" id="PS51686">
    <property type="entry name" value="SAM_MT_RSMB_NOP"/>
    <property type="match status" value="1"/>
</dbReference>
<feature type="binding site" evidence="13">
    <location>
        <begin position="270"/>
        <end position="276"/>
    </location>
    <ligand>
        <name>S-adenosyl-L-methionine</name>
        <dbReference type="ChEBI" id="CHEBI:59789"/>
    </ligand>
</feature>
<dbReference type="InterPro" id="IPR023267">
    <property type="entry name" value="RCMT"/>
</dbReference>
<dbReference type="Gene3D" id="3.30.70.1170">
    <property type="entry name" value="Sun protein, domain 3"/>
    <property type="match status" value="1"/>
</dbReference>
<dbReference type="CDD" id="cd02440">
    <property type="entry name" value="AdoMet_MTases"/>
    <property type="match status" value="1"/>
</dbReference>
<evidence type="ECO:0000256" key="6">
    <source>
        <dbReference type="ARBA" id="ARBA00022603"/>
    </source>
</evidence>
<dbReference type="SUPFAM" id="SSF48013">
    <property type="entry name" value="NusB-like"/>
    <property type="match status" value="1"/>
</dbReference>
<name>E3PSW8_ACESD</name>
<keyword evidence="16" id="KW-1185">Reference proteome</keyword>
<evidence type="ECO:0000256" key="12">
    <source>
        <dbReference type="ARBA" id="ARBA00047283"/>
    </source>
</evidence>
<keyword evidence="6 13" id="KW-0489">Methyltransferase</keyword>
<dbReference type="eggNOG" id="COG0144">
    <property type="taxonomic scope" value="Bacteria"/>
</dbReference>
<keyword evidence="4" id="KW-0963">Cytoplasm</keyword>
<dbReference type="Pfam" id="PF01029">
    <property type="entry name" value="NusB"/>
    <property type="match status" value="1"/>
</dbReference>
<dbReference type="STRING" id="1511.CLOST_1852"/>
<dbReference type="InterPro" id="IPR001678">
    <property type="entry name" value="MeTrfase_RsmB-F_NOP2_dom"/>
</dbReference>
<feature type="binding site" evidence="13">
    <location>
        <position position="339"/>
    </location>
    <ligand>
        <name>S-adenosyl-L-methionine</name>
        <dbReference type="ChEBI" id="CHEBI:59789"/>
    </ligand>
</feature>
<reference evidence="16" key="1">
    <citation type="journal article" date="2010" name="BMC Genomics">
        <title>Clostridium sticklandii, a specialist in amino acid degradation:revisiting its metabolism through its genome sequence.</title>
        <authorList>
            <person name="Fonknechten N."/>
            <person name="Chaussonnerie S."/>
            <person name="Tricot S."/>
            <person name="Lajus A."/>
            <person name="Andreesen J.R."/>
            <person name="Perchat N."/>
            <person name="Pelletier E."/>
            <person name="Gouyvenoux M."/>
            <person name="Barbe V."/>
            <person name="Salanoubat M."/>
            <person name="Le Paslier D."/>
            <person name="Weissenbach J."/>
            <person name="Cohen G.N."/>
            <person name="Kreimeyer A."/>
        </authorList>
    </citation>
    <scope>NUCLEOTIDE SEQUENCE [LARGE SCALE GENOMIC DNA]</scope>
    <source>
        <strain evidence="16">ATCC 12662 / DSM 519 / JCM 1433 / CCUG 9281 / NCIMB 10654 / HF</strain>
    </source>
</reference>
<comment type="catalytic activity">
    <reaction evidence="12">
        <text>cytidine(967) in 16S rRNA + S-adenosyl-L-methionine = 5-methylcytidine(967) in 16S rRNA + S-adenosyl-L-homocysteine + H(+)</text>
        <dbReference type="Rhea" id="RHEA:42748"/>
        <dbReference type="Rhea" id="RHEA-COMP:10219"/>
        <dbReference type="Rhea" id="RHEA-COMP:10220"/>
        <dbReference type="ChEBI" id="CHEBI:15378"/>
        <dbReference type="ChEBI" id="CHEBI:57856"/>
        <dbReference type="ChEBI" id="CHEBI:59789"/>
        <dbReference type="ChEBI" id="CHEBI:74483"/>
        <dbReference type="ChEBI" id="CHEBI:82748"/>
        <dbReference type="EC" id="2.1.1.176"/>
    </reaction>
</comment>
<feature type="domain" description="SAM-dependent MTase RsmB/NOP-type" evidence="14">
    <location>
        <begin position="180"/>
        <end position="439"/>
    </location>
</feature>
<dbReference type="Pfam" id="PF01189">
    <property type="entry name" value="Methyltr_RsmB-F"/>
    <property type="match status" value="1"/>
</dbReference>
<keyword evidence="7 13" id="KW-0808">Transferase</keyword>
<protein>
    <recommendedName>
        <fullName evidence="3">16S rRNA (cytosine(967)-C(5))-methyltransferase</fullName>
        <ecNumber evidence="3">2.1.1.176</ecNumber>
    </recommendedName>
    <alternativeName>
        <fullName evidence="10">16S rRNA m5C967 methyltransferase</fullName>
    </alternativeName>
    <alternativeName>
        <fullName evidence="11">rRNA (cytosine-C(5)-)-methyltransferase RsmB</fullName>
    </alternativeName>
</protein>
<proteinExistence type="inferred from homology"/>
<gene>
    <name evidence="15" type="primary">rsmB</name>
    <name evidence="15" type="ordered locus">CLOST_1852</name>
</gene>
<dbReference type="InterPro" id="IPR029063">
    <property type="entry name" value="SAM-dependent_MTases_sf"/>
</dbReference>
<evidence type="ECO:0000256" key="4">
    <source>
        <dbReference type="ARBA" id="ARBA00022490"/>
    </source>
</evidence>
<keyword evidence="5" id="KW-0698">rRNA processing</keyword>